<dbReference type="EMBL" id="FWFK01000003">
    <property type="protein sequence ID" value="SLN37368.1"/>
    <property type="molecule type" value="Genomic_DNA"/>
</dbReference>
<keyword evidence="2" id="KW-0472">Membrane</keyword>
<feature type="region of interest" description="Disordered" evidence="1">
    <location>
        <begin position="28"/>
        <end position="50"/>
    </location>
</feature>
<proteinExistence type="predicted"/>
<dbReference type="RefSeq" id="WP_159456743.1">
    <property type="nucleotide sequence ID" value="NZ_FWFK01000003.1"/>
</dbReference>
<dbReference type="Proteomes" id="UP000193570">
    <property type="component" value="Unassembled WGS sequence"/>
</dbReference>
<evidence type="ECO:0000256" key="2">
    <source>
        <dbReference type="SAM" id="Phobius"/>
    </source>
</evidence>
<evidence type="ECO:0000313" key="3">
    <source>
        <dbReference type="EMBL" id="SLN37368.1"/>
    </source>
</evidence>
<keyword evidence="2" id="KW-0812">Transmembrane</keyword>
<accession>A0A1X6Z1P8</accession>
<reference evidence="3 4" key="1">
    <citation type="submission" date="2017-03" db="EMBL/GenBank/DDBJ databases">
        <authorList>
            <person name="Afonso C.L."/>
            <person name="Miller P.J."/>
            <person name="Scott M.A."/>
            <person name="Spackman E."/>
            <person name="Goraichik I."/>
            <person name="Dimitrov K.M."/>
            <person name="Suarez D.L."/>
            <person name="Swayne D.E."/>
        </authorList>
    </citation>
    <scope>NUCLEOTIDE SEQUENCE [LARGE SCALE GENOMIC DNA]</scope>
    <source>
        <strain evidence="3 4">CECT 8625</strain>
    </source>
</reference>
<sequence length="50" mass="5408">MFTDVFVIGLGALFLVAVLIVAVTGRATRKSDMHANQGREPSYLARDGRS</sequence>
<keyword evidence="4" id="KW-1185">Reference proteome</keyword>
<dbReference type="AlphaFoldDB" id="A0A1X6Z1P8"/>
<keyword evidence="2" id="KW-1133">Transmembrane helix</keyword>
<gene>
    <name evidence="3" type="ORF">ROJ8625_01705</name>
</gene>
<name>A0A1X6Z1P8_9RHOB</name>
<organism evidence="3 4">
    <name type="scientific">Roseivivax jejudonensis</name>
    <dbReference type="NCBI Taxonomy" id="1529041"/>
    <lineage>
        <taxon>Bacteria</taxon>
        <taxon>Pseudomonadati</taxon>
        <taxon>Pseudomonadota</taxon>
        <taxon>Alphaproteobacteria</taxon>
        <taxon>Rhodobacterales</taxon>
        <taxon>Roseobacteraceae</taxon>
        <taxon>Roseivivax</taxon>
    </lineage>
</organism>
<feature type="transmembrane region" description="Helical" evidence="2">
    <location>
        <begin position="6"/>
        <end position="24"/>
    </location>
</feature>
<protein>
    <submittedName>
        <fullName evidence="3">Uncharacterized protein</fullName>
    </submittedName>
</protein>
<evidence type="ECO:0000256" key="1">
    <source>
        <dbReference type="SAM" id="MobiDB-lite"/>
    </source>
</evidence>
<evidence type="ECO:0000313" key="4">
    <source>
        <dbReference type="Proteomes" id="UP000193570"/>
    </source>
</evidence>